<evidence type="ECO:0000313" key="1">
    <source>
        <dbReference type="EMBL" id="JAC98387.1"/>
    </source>
</evidence>
<accession>A0A0A1WJ28</accession>
<organism evidence="1">
    <name type="scientific">Zeugodacus cucurbitae</name>
    <name type="common">Melon fruit fly</name>
    <name type="synonym">Bactrocera cucurbitae</name>
    <dbReference type="NCBI Taxonomy" id="28588"/>
    <lineage>
        <taxon>Eukaryota</taxon>
        <taxon>Metazoa</taxon>
        <taxon>Ecdysozoa</taxon>
        <taxon>Arthropoda</taxon>
        <taxon>Hexapoda</taxon>
        <taxon>Insecta</taxon>
        <taxon>Pterygota</taxon>
        <taxon>Neoptera</taxon>
        <taxon>Endopterygota</taxon>
        <taxon>Diptera</taxon>
        <taxon>Brachycera</taxon>
        <taxon>Muscomorpha</taxon>
        <taxon>Tephritoidea</taxon>
        <taxon>Tephritidae</taxon>
        <taxon>Zeugodacus</taxon>
        <taxon>Zeugodacus</taxon>
    </lineage>
</organism>
<feature type="non-terminal residue" evidence="1">
    <location>
        <position position="1"/>
    </location>
</feature>
<dbReference type="EMBL" id="GBXI01015904">
    <property type="protein sequence ID" value="JAC98387.1"/>
    <property type="molecule type" value="Transcribed_RNA"/>
</dbReference>
<dbReference type="PANTHER" id="PTHR21398:SF21">
    <property type="entry name" value="AGAP004005-PA"/>
    <property type="match status" value="1"/>
</dbReference>
<gene>
    <name evidence="1" type="primary">cch1</name>
    <name evidence="1" type="ORF">g.57486</name>
</gene>
<dbReference type="Pfam" id="PF07841">
    <property type="entry name" value="DM4_12"/>
    <property type="match status" value="1"/>
</dbReference>
<sequence length="276" mass="31338">RIPYRTANSAWILISIPACATTCNSAYIPLRSAMNFRIYLLLLAIFNAMQPQCCQLSAIAERQKRWVPALIYPPTAPTRIQFIAGIGIPLEDLLYEAMTTGYVLKAEYFLPDNVTRLYTITRMPFTARELTKFERFLAKADEWKRYAAWEQHLADNRKVLSSYRWSIYKALEGLASRITPSGRDCVLKSICEAAETPFHYGNGLFGELLHILLTPSSSVDELSEHADNEYFYAESIGRSGADCRLVFKGCQKSLLEHFSDVSTFQDMITKQLGQFG</sequence>
<reference evidence="1" key="1">
    <citation type="submission" date="2014-11" db="EMBL/GenBank/DDBJ databases">
        <authorList>
            <person name="Geib S."/>
        </authorList>
    </citation>
    <scope>NUCLEOTIDE SEQUENCE</scope>
</reference>
<dbReference type="PANTHER" id="PTHR21398">
    <property type="entry name" value="AGAP007094-PA"/>
    <property type="match status" value="1"/>
</dbReference>
<protein>
    <submittedName>
        <fullName evidence="1">Calcium-channel protein cch1</fullName>
    </submittedName>
</protein>
<dbReference type="InterPro" id="IPR006631">
    <property type="entry name" value="DM4_12"/>
</dbReference>
<proteinExistence type="predicted"/>
<dbReference type="SMART" id="SM00718">
    <property type="entry name" value="DM4_12"/>
    <property type="match status" value="1"/>
</dbReference>
<dbReference type="AlphaFoldDB" id="A0A0A1WJ28"/>
<reference evidence="1" key="2">
    <citation type="journal article" date="2015" name="Gigascience">
        <title>Reconstructing a comprehensive transcriptome assembly of a white-pupal translocated strain of the pest fruit fly Bactrocera cucurbitae.</title>
        <authorList>
            <person name="Sim S.B."/>
            <person name="Calla B."/>
            <person name="Hall B."/>
            <person name="DeRego T."/>
            <person name="Geib S.M."/>
        </authorList>
    </citation>
    <scope>NUCLEOTIDE SEQUENCE</scope>
</reference>
<name>A0A0A1WJ28_ZEUCU</name>